<gene>
    <name evidence="1" type="ORF">UFOVP241_49</name>
</gene>
<organism evidence="1">
    <name type="scientific">uncultured Caudovirales phage</name>
    <dbReference type="NCBI Taxonomy" id="2100421"/>
    <lineage>
        <taxon>Viruses</taxon>
        <taxon>Duplodnaviria</taxon>
        <taxon>Heunggongvirae</taxon>
        <taxon>Uroviricota</taxon>
        <taxon>Caudoviricetes</taxon>
        <taxon>Peduoviridae</taxon>
        <taxon>Maltschvirus</taxon>
        <taxon>Maltschvirus maltsch</taxon>
    </lineage>
</organism>
<proteinExistence type="predicted"/>
<protein>
    <submittedName>
        <fullName evidence="1">Uncharacterized protein</fullName>
    </submittedName>
</protein>
<evidence type="ECO:0000313" key="1">
    <source>
        <dbReference type="EMBL" id="CAB5220913.1"/>
    </source>
</evidence>
<name>A0A6J7X0Y5_9CAUD</name>
<accession>A0A6J7X0Y5</accession>
<sequence length="59" mass="6666">MNPIRLEDDYSYTVHQTGSVSTLPAEPENETVEQLHQVVFEVTGKRVEPPAKPRMGFLP</sequence>
<reference evidence="1" key="1">
    <citation type="submission" date="2020-05" db="EMBL/GenBank/DDBJ databases">
        <authorList>
            <person name="Chiriac C."/>
            <person name="Salcher M."/>
            <person name="Ghai R."/>
            <person name="Kavagutti S V."/>
        </authorList>
    </citation>
    <scope>NUCLEOTIDE SEQUENCE</scope>
</reference>
<dbReference type="EMBL" id="LR798286">
    <property type="protein sequence ID" value="CAB5220913.1"/>
    <property type="molecule type" value="Genomic_DNA"/>
</dbReference>